<feature type="non-terminal residue" evidence="7">
    <location>
        <position position="1"/>
    </location>
</feature>
<evidence type="ECO:0000256" key="1">
    <source>
        <dbReference type="ARBA" id="ARBA00007411"/>
    </source>
</evidence>
<evidence type="ECO:0000256" key="3">
    <source>
        <dbReference type="ARBA" id="ARBA00022917"/>
    </source>
</evidence>
<dbReference type="InterPro" id="IPR014717">
    <property type="entry name" value="Transl_elong_EF1B/ribsomal_bS6"/>
</dbReference>
<dbReference type="CDD" id="cd00292">
    <property type="entry name" value="EF1B"/>
    <property type="match status" value="1"/>
</dbReference>
<keyword evidence="2 4" id="KW-0251">Elongation factor</keyword>
<dbReference type="InterPro" id="IPR014038">
    <property type="entry name" value="EF1B_bsu/dsu_GNE"/>
</dbReference>
<dbReference type="Gene3D" id="3.30.70.60">
    <property type="match status" value="1"/>
</dbReference>
<dbReference type="InterPro" id="IPR036219">
    <property type="entry name" value="eEF-1beta-like_sf"/>
</dbReference>
<dbReference type="PANTHER" id="PTHR11595:SF26">
    <property type="entry name" value="ELONGATION FACTOR 1-DELTA"/>
    <property type="match status" value="1"/>
</dbReference>
<dbReference type="EMBL" id="NCKU01002432">
    <property type="protein sequence ID" value="RWS09602.1"/>
    <property type="molecule type" value="Genomic_DNA"/>
</dbReference>
<dbReference type="InterPro" id="IPR001326">
    <property type="entry name" value="Transl_elong_EF1B_B/D_CS"/>
</dbReference>
<organism evidence="7 8">
    <name type="scientific">Dinothrombium tinctorium</name>
    <dbReference type="NCBI Taxonomy" id="1965070"/>
    <lineage>
        <taxon>Eukaryota</taxon>
        <taxon>Metazoa</taxon>
        <taxon>Ecdysozoa</taxon>
        <taxon>Arthropoda</taxon>
        <taxon>Chelicerata</taxon>
        <taxon>Arachnida</taxon>
        <taxon>Acari</taxon>
        <taxon>Acariformes</taxon>
        <taxon>Trombidiformes</taxon>
        <taxon>Prostigmata</taxon>
        <taxon>Anystina</taxon>
        <taxon>Parasitengona</taxon>
        <taxon>Trombidioidea</taxon>
        <taxon>Trombidiidae</taxon>
        <taxon>Dinothrombium</taxon>
    </lineage>
</organism>
<protein>
    <submittedName>
        <fullName evidence="7">Putative elongation factor 1 delta-like protein</fullName>
    </submittedName>
</protein>
<dbReference type="GO" id="GO:0005085">
    <property type="term" value="F:guanyl-nucleotide exchange factor activity"/>
    <property type="evidence" value="ECO:0007669"/>
    <property type="project" value="TreeGrafter"/>
</dbReference>
<dbReference type="FunFam" id="3.30.70.60:FF:000001">
    <property type="entry name" value="Elongation factor 1-beta 1 like"/>
    <property type="match status" value="1"/>
</dbReference>
<dbReference type="InterPro" id="IPR018940">
    <property type="entry name" value="EF-1_beta_acid_region_euk"/>
</dbReference>
<comment type="caution">
    <text evidence="7">The sequence shown here is derived from an EMBL/GenBank/DDBJ whole genome shotgun (WGS) entry which is preliminary data.</text>
</comment>
<accession>A0A3S3S5U4</accession>
<dbReference type="PROSITE" id="PS00825">
    <property type="entry name" value="EF1BD_2"/>
    <property type="match status" value="1"/>
</dbReference>
<evidence type="ECO:0000313" key="8">
    <source>
        <dbReference type="Proteomes" id="UP000285301"/>
    </source>
</evidence>
<reference evidence="7 8" key="1">
    <citation type="journal article" date="2018" name="Gigascience">
        <title>Genomes of trombidid mites reveal novel predicted allergens and laterally-transferred genes associated with secondary metabolism.</title>
        <authorList>
            <person name="Dong X."/>
            <person name="Chaisiri K."/>
            <person name="Xia D."/>
            <person name="Armstrong S.D."/>
            <person name="Fang Y."/>
            <person name="Donnelly M.J."/>
            <person name="Kadowaki T."/>
            <person name="McGarry J.W."/>
            <person name="Darby A.C."/>
            <person name="Makepeace B.L."/>
        </authorList>
    </citation>
    <scope>NUCLEOTIDE SEQUENCE [LARGE SCALE GENOMIC DNA]</scope>
    <source>
        <strain evidence="7">UoL-WK</strain>
    </source>
</reference>
<dbReference type="STRING" id="1965070.A0A3S3S5U4"/>
<keyword evidence="3 4" id="KW-0648">Protein biosynthesis</keyword>
<dbReference type="Pfam" id="PF00736">
    <property type="entry name" value="EF1_GNE"/>
    <property type="match status" value="1"/>
</dbReference>
<keyword evidence="8" id="KW-1185">Reference proteome</keyword>
<proteinExistence type="inferred from homology"/>
<dbReference type="Pfam" id="PF10587">
    <property type="entry name" value="EF-1_beta_acid"/>
    <property type="match status" value="1"/>
</dbReference>
<dbReference type="SMART" id="SM00888">
    <property type="entry name" value="EF1_GNE"/>
    <property type="match status" value="1"/>
</dbReference>
<comment type="similarity">
    <text evidence="1 4">Belongs to the EF-1-beta/EF-1-delta family.</text>
</comment>
<sequence>NKETNIGKKANEKRLDTTSKLNEENANVGECKRIVKGDTATAATSQSCIVSEIARCREQILLSLNGPQAVDNVAQLLSSRISNLENENKDLKKSKIYILSASFFYFELPSNLAVCELESLVQKLLSRVAILEETKSEKQSQSKTENSNADQVVKAENGVSKVANKDDDDDLDLFGSDEDEAANELREQRLKAYEAKKSKKPEVIAKSSVVLEVKPWDDETDLNEMEKHVRSVAMDGLLWGTSKLVPVAYNVKKLQIVCVVEDDKVSIEELTEKIQEFEDYVQSVDVAAFNKI</sequence>
<feature type="compositionally biased region" description="Acidic residues" evidence="5">
    <location>
        <begin position="166"/>
        <end position="175"/>
    </location>
</feature>
<dbReference type="AlphaFoldDB" id="A0A3S3S5U4"/>
<dbReference type="OrthoDB" id="331763at2759"/>
<dbReference type="InterPro" id="IPR049720">
    <property type="entry name" value="EF1B_bsu/dsu"/>
</dbReference>
<dbReference type="PROSITE" id="PS00824">
    <property type="entry name" value="EF1BD_1"/>
    <property type="match status" value="1"/>
</dbReference>
<dbReference type="PANTHER" id="PTHR11595">
    <property type="entry name" value="EF-HAND AND COILED-COIL DOMAIN-CONTAINING FAMILY MEMBER"/>
    <property type="match status" value="1"/>
</dbReference>
<feature type="domain" description="Translation elongation factor EF1B beta/delta subunit guanine nucleotide exchange" evidence="6">
    <location>
        <begin position="206"/>
        <end position="292"/>
    </location>
</feature>
<gene>
    <name evidence="7" type="ORF">B4U79_07848</name>
</gene>
<evidence type="ECO:0000256" key="2">
    <source>
        <dbReference type="ARBA" id="ARBA00022768"/>
    </source>
</evidence>
<dbReference type="Proteomes" id="UP000285301">
    <property type="component" value="Unassembled WGS sequence"/>
</dbReference>
<dbReference type="GO" id="GO:0005853">
    <property type="term" value="C:eukaryotic translation elongation factor 1 complex"/>
    <property type="evidence" value="ECO:0007669"/>
    <property type="project" value="InterPro"/>
</dbReference>
<dbReference type="SUPFAM" id="SSF54984">
    <property type="entry name" value="eEF-1beta-like"/>
    <property type="match status" value="1"/>
</dbReference>
<feature type="region of interest" description="Disordered" evidence="5">
    <location>
        <begin position="135"/>
        <end position="175"/>
    </location>
</feature>
<evidence type="ECO:0000256" key="5">
    <source>
        <dbReference type="SAM" id="MobiDB-lite"/>
    </source>
</evidence>
<evidence type="ECO:0000313" key="7">
    <source>
        <dbReference type="EMBL" id="RWS09602.1"/>
    </source>
</evidence>
<evidence type="ECO:0000259" key="6">
    <source>
        <dbReference type="SMART" id="SM00888"/>
    </source>
</evidence>
<evidence type="ECO:0000256" key="4">
    <source>
        <dbReference type="RuleBase" id="RU003791"/>
    </source>
</evidence>
<dbReference type="GO" id="GO:0003746">
    <property type="term" value="F:translation elongation factor activity"/>
    <property type="evidence" value="ECO:0007669"/>
    <property type="project" value="UniProtKB-KW"/>
</dbReference>
<feature type="compositionally biased region" description="Polar residues" evidence="5">
    <location>
        <begin position="141"/>
        <end position="150"/>
    </location>
</feature>
<dbReference type="GO" id="GO:0005829">
    <property type="term" value="C:cytosol"/>
    <property type="evidence" value="ECO:0007669"/>
    <property type="project" value="TreeGrafter"/>
</dbReference>
<name>A0A3S3S5U4_9ACAR</name>